<organism evidence="1 2">
    <name type="scientific">Acyrthosiphon pisum</name>
    <name type="common">Pea aphid</name>
    <dbReference type="NCBI Taxonomy" id="7029"/>
    <lineage>
        <taxon>Eukaryota</taxon>
        <taxon>Metazoa</taxon>
        <taxon>Ecdysozoa</taxon>
        <taxon>Arthropoda</taxon>
        <taxon>Hexapoda</taxon>
        <taxon>Insecta</taxon>
        <taxon>Pterygota</taxon>
        <taxon>Neoptera</taxon>
        <taxon>Paraneoptera</taxon>
        <taxon>Hemiptera</taxon>
        <taxon>Sternorrhyncha</taxon>
        <taxon>Aphidomorpha</taxon>
        <taxon>Aphidoidea</taxon>
        <taxon>Aphididae</taxon>
        <taxon>Macrosiphini</taxon>
        <taxon>Acyrthosiphon</taxon>
    </lineage>
</organism>
<dbReference type="OrthoDB" id="5984008at2759"/>
<accession>A0A8R2NMF4</accession>
<dbReference type="GeneID" id="115033144"/>
<reference evidence="2" key="1">
    <citation type="submission" date="2010-06" db="EMBL/GenBank/DDBJ databases">
        <authorList>
            <person name="Jiang H."/>
            <person name="Abraham K."/>
            <person name="Ali S."/>
            <person name="Alsbrooks S.L."/>
            <person name="Anim B.N."/>
            <person name="Anosike U.S."/>
            <person name="Attaway T."/>
            <person name="Bandaranaike D.P."/>
            <person name="Battles P.K."/>
            <person name="Bell S.N."/>
            <person name="Bell A.V."/>
            <person name="Beltran B."/>
            <person name="Bickham C."/>
            <person name="Bustamante Y."/>
            <person name="Caleb T."/>
            <person name="Canada A."/>
            <person name="Cardenas V."/>
            <person name="Carter K."/>
            <person name="Chacko J."/>
            <person name="Chandrabose M.N."/>
            <person name="Chavez D."/>
            <person name="Chavez A."/>
            <person name="Chen L."/>
            <person name="Chu H.-S."/>
            <person name="Claassen K.J."/>
            <person name="Cockrell R."/>
            <person name="Collins M."/>
            <person name="Cooper J.A."/>
            <person name="Cree A."/>
            <person name="Curry S.M."/>
            <person name="Da Y."/>
            <person name="Dao M.D."/>
            <person name="Das B."/>
            <person name="Davila M.-L."/>
            <person name="Davy-Carroll L."/>
            <person name="Denson S."/>
            <person name="Dinh H."/>
            <person name="Ebong V.E."/>
            <person name="Edwards J.R."/>
            <person name="Egan A."/>
            <person name="El-Daye J."/>
            <person name="Escobedo L."/>
            <person name="Fernandez S."/>
            <person name="Fernando P.R."/>
            <person name="Flagg N."/>
            <person name="Forbes L.D."/>
            <person name="Fowler R.G."/>
            <person name="Fu Q."/>
            <person name="Gabisi R.A."/>
            <person name="Ganer J."/>
            <person name="Garbino Pronczuk A."/>
            <person name="Garcia R.M."/>
            <person name="Garner T."/>
            <person name="Garrett T.E."/>
            <person name="Gonzalez D.A."/>
            <person name="Hamid H."/>
            <person name="Hawkins E.S."/>
            <person name="Hirani K."/>
            <person name="Hogues M.E."/>
            <person name="Hollins B."/>
            <person name="Hsiao C.-H."/>
            <person name="Jabil R."/>
            <person name="James M.L."/>
            <person name="Jhangiani S.N."/>
            <person name="Johnson B."/>
            <person name="Johnson Q."/>
            <person name="Joshi V."/>
            <person name="Kalu J.B."/>
            <person name="Kam C."/>
            <person name="Kashfia A."/>
            <person name="Keebler J."/>
            <person name="Kisamo H."/>
            <person name="Kovar C.L."/>
            <person name="Lago L.A."/>
            <person name="Lai C.-Y."/>
            <person name="Laidlaw J."/>
            <person name="Lara F."/>
            <person name="Le T.-K."/>
            <person name="Lee S.L."/>
            <person name="Legall F.H."/>
            <person name="Lemon S.J."/>
            <person name="Lewis L.R."/>
            <person name="Li B."/>
            <person name="Liu Y."/>
            <person name="Liu Y.-S."/>
            <person name="Lopez J."/>
            <person name="Lozado R.J."/>
            <person name="Lu J."/>
            <person name="Madu R.C."/>
            <person name="Maheshwari M."/>
            <person name="Maheshwari R."/>
            <person name="Malloy K."/>
            <person name="Martinez E."/>
            <person name="Mathew T."/>
            <person name="Mercado I.C."/>
            <person name="Mercado C."/>
            <person name="Meyer B."/>
            <person name="Montgomery K."/>
            <person name="Morgan M.B."/>
            <person name="Munidasa M."/>
            <person name="Nazareth L.V."/>
            <person name="Nelson J."/>
            <person name="Ng B.M."/>
            <person name="Nguyen N.B."/>
            <person name="Nguyen P.Q."/>
            <person name="Nguyen T."/>
            <person name="Obregon M."/>
            <person name="Okwuonu G.O."/>
            <person name="Onwere C.G."/>
            <person name="Orozco G."/>
            <person name="Parra A."/>
            <person name="Patel S."/>
            <person name="Patil S."/>
            <person name="Perez A."/>
            <person name="Perez Y."/>
            <person name="Pham C."/>
            <person name="Primus E.L."/>
            <person name="Pu L.-L."/>
            <person name="Puazo M."/>
            <person name="Qin X."/>
            <person name="Quiroz J.B."/>
            <person name="Reese J."/>
            <person name="Richards S."/>
            <person name="Rives C.M."/>
            <person name="Robberts R."/>
            <person name="Ruiz S.J."/>
            <person name="Ruiz M.J."/>
            <person name="Santibanez J."/>
            <person name="Schneider B.W."/>
            <person name="Sisson I."/>
            <person name="Smith M."/>
            <person name="Sodergren E."/>
            <person name="Song X.-Z."/>
            <person name="Song B.B."/>
            <person name="Summersgill H."/>
            <person name="Thelus R."/>
            <person name="Thornton R.D."/>
            <person name="Trejos Z.Y."/>
            <person name="Usmani K."/>
            <person name="Vattathil S."/>
            <person name="Villasana D."/>
            <person name="Walker D.L."/>
            <person name="Wang S."/>
            <person name="Wang K."/>
            <person name="White C.S."/>
            <person name="Williams A.C."/>
            <person name="Williamson J."/>
            <person name="Wilson K."/>
            <person name="Woghiren I.O."/>
            <person name="Woodworth J.R."/>
            <person name="Worley K.C."/>
            <person name="Wright R.A."/>
            <person name="Wu W."/>
            <person name="Young L."/>
            <person name="Zhang L."/>
            <person name="Zhang J."/>
            <person name="Zhu Y."/>
            <person name="Muzny D.M."/>
            <person name="Weinstock G."/>
            <person name="Gibbs R.A."/>
        </authorList>
    </citation>
    <scope>NUCLEOTIDE SEQUENCE [LARGE SCALE GENOMIC DNA]</scope>
    <source>
        <strain evidence="2">LSR1</strain>
    </source>
</reference>
<dbReference type="EnsemblMetazoa" id="XM_029485223.1">
    <property type="protein sequence ID" value="XP_029341083.1"/>
    <property type="gene ID" value="LOC115033144"/>
</dbReference>
<dbReference type="Proteomes" id="UP000007819">
    <property type="component" value="Chromosome X"/>
</dbReference>
<name>A0A8R2NMF4_ACYPI</name>
<dbReference type="AlphaFoldDB" id="A0A8R2NMF4"/>
<keyword evidence="2" id="KW-1185">Reference proteome</keyword>
<dbReference type="KEGG" id="api:115033144"/>
<dbReference type="RefSeq" id="XP_029341083.1">
    <property type="nucleotide sequence ID" value="XM_029485223.1"/>
</dbReference>
<evidence type="ECO:0000313" key="2">
    <source>
        <dbReference type="Proteomes" id="UP000007819"/>
    </source>
</evidence>
<sequence length="81" mass="9091">MGGVFIATLVGLLIALITLAFEVDYFKHKRAKVAEVSVVNNTVHKDKLVYGHELFVTLDRNSNLDDQTRWANKIKLDSTMG</sequence>
<protein>
    <submittedName>
        <fullName evidence="1">Uncharacterized protein</fullName>
    </submittedName>
</protein>
<evidence type="ECO:0000313" key="1">
    <source>
        <dbReference type="EnsemblMetazoa" id="XP_029341083.1"/>
    </source>
</evidence>
<reference evidence="1" key="2">
    <citation type="submission" date="2022-06" db="UniProtKB">
        <authorList>
            <consortium name="EnsemblMetazoa"/>
        </authorList>
    </citation>
    <scope>IDENTIFICATION</scope>
</reference>
<proteinExistence type="predicted"/>